<dbReference type="AlphaFoldDB" id="A0AAN7X8D4"/>
<proteinExistence type="predicted"/>
<dbReference type="Proteomes" id="UP001346869">
    <property type="component" value="Unassembled WGS sequence"/>
</dbReference>
<reference evidence="2 3" key="2">
    <citation type="journal article" date="2023" name="Mol. Biol. Evol.">
        <title>Genomics of Secondarily Temperate Adaptation in the Only Non-Antarctic Icefish.</title>
        <authorList>
            <person name="Rivera-Colon A.G."/>
            <person name="Rayamajhi N."/>
            <person name="Minhas B.F."/>
            <person name="Madrigal G."/>
            <person name="Bilyk K.T."/>
            <person name="Yoon V."/>
            <person name="Hune M."/>
            <person name="Gregory S."/>
            <person name="Cheng C.H.C."/>
            <person name="Catchen J.M."/>
        </authorList>
    </citation>
    <scope>NUCLEOTIDE SEQUENCE [LARGE SCALE GENOMIC DNA]</scope>
    <source>
        <strain evidence="2">JMC-PN-2008</strain>
    </source>
</reference>
<evidence type="ECO:0000313" key="2">
    <source>
        <dbReference type="EMBL" id="KAK5854845.1"/>
    </source>
</evidence>
<feature type="region of interest" description="Disordered" evidence="1">
    <location>
        <begin position="18"/>
        <end position="41"/>
    </location>
</feature>
<name>A0AAN7X8D4_ELEMC</name>
<reference evidence="2 3" key="1">
    <citation type="journal article" date="2023" name="Genes (Basel)">
        <title>Chromosome-Level Genome Assembly and Circadian Gene Repertoire of the Patagonia Blennie Eleginops maclovinus-The Closest Ancestral Proxy of Antarctic Cryonotothenioids.</title>
        <authorList>
            <person name="Cheng C.C."/>
            <person name="Rivera-Colon A.G."/>
            <person name="Minhas B.F."/>
            <person name="Wilson L."/>
            <person name="Rayamajhi N."/>
            <person name="Vargas-Chacoff L."/>
            <person name="Catchen J.M."/>
        </authorList>
    </citation>
    <scope>NUCLEOTIDE SEQUENCE [LARGE SCALE GENOMIC DNA]</scope>
    <source>
        <strain evidence="2">JMC-PN-2008</strain>
    </source>
</reference>
<evidence type="ECO:0000313" key="3">
    <source>
        <dbReference type="Proteomes" id="UP001346869"/>
    </source>
</evidence>
<gene>
    <name evidence="2" type="ORF">PBY51_005001</name>
</gene>
<sequence length="82" mass="8713">MMSRRSIDLSVFLHLAPAAPPPLPPPPPPSPPPPPPLPPPRALCPFVVGLSGSLRANLLVYQMHALINLMPPSKSLTDRATV</sequence>
<protein>
    <submittedName>
        <fullName evidence="2">Uncharacterized protein</fullName>
    </submittedName>
</protein>
<accession>A0AAN7X8D4</accession>
<evidence type="ECO:0000256" key="1">
    <source>
        <dbReference type="SAM" id="MobiDB-lite"/>
    </source>
</evidence>
<dbReference type="EMBL" id="JAUZQC010000018">
    <property type="protein sequence ID" value="KAK5854845.1"/>
    <property type="molecule type" value="Genomic_DNA"/>
</dbReference>
<comment type="caution">
    <text evidence="2">The sequence shown here is derived from an EMBL/GenBank/DDBJ whole genome shotgun (WGS) entry which is preliminary data.</text>
</comment>
<keyword evidence="3" id="KW-1185">Reference proteome</keyword>
<organism evidence="2 3">
    <name type="scientific">Eleginops maclovinus</name>
    <name type="common">Patagonian blennie</name>
    <name type="synonym">Eleginus maclovinus</name>
    <dbReference type="NCBI Taxonomy" id="56733"/>
    <lineage>
        <taxon>Eukaryota</taxon>
        <taxon>Metazoa</taxon>
        <taxon>Chordata</taxon>
        <taxon>Craniata</taxon>
        <taxon>Vertebrata</taxon>
        <taxon>Euteleostomi</taxon>
        <taxon>Actinopterygii</taxon>
        <taxon>Neopterygii</taxon>
        <taxon>Teleostei</taxon>
        <taxon>Neoteleostei</taxon>
        <taxon>Acanthomorphata</taxon>
        <taxon>Eupercaria</taxon>
        <taxon>Perciformes</taxon>
        <taxon>Notothenioidei</taxon>
        <taxon>Eleginopidae</taxon>
        <taxon>Eleginops</taxon>
    </lineage>
</organism>